<name>A0AB74D7P4_9BURK</name>
<dbReference type="Proteomes" id="UP000273734">
    <property type="component" value="Unassembled WGS sequence"/>
</dbReference>
<evidence type="ECO:0000313" key="2">
    <source>
        <dbReference type="EMBL" id="RQP74293.1"/>
    </source>
</evidence>
<gene>
    <name evidence="2" type="ORF">DF015_23375</name>
</gene>
<feature type="region of interest" description="Disordered" evidence="1">
    <location>
        <begin position="45"/>
        <end position="82"/>
    </location>
</feature>
<dbReference type="EMBL" id="QTNY01000017">
    <property type="protein sequence ID" value="RQP74293.1"/>
    <property type="molecule type" value="Genomic_DNA"/>
</dbReference>
<dbReference type="AlphaFoldDB" id="A0AB74D7P4"/>
<organism evidence="2 3">
    <name type="scientific">Burkholderia ubonensis</name>
    <dbReference type="NCBI Taxonomy" id="101571"/>
    <lineage>
        <taxon>Bacteria</taxon>
        <taxon>Pseudomonadati</taxon>
        <taxon>Pseudomonadota</taxon>
        <taxon>Betaproteobacteria</taxon>
        <taxon>Burkholderiales</taxon>
        <taxon>Burkholderiaceae</taxon>
        <taxon>Burkholderia</taxon>
        <taxon>Burkholderia cepacia complex</taxon>
    </lineage>
</organism>
<reference evidence="2 3" key="1">
    <citation type="submission" date="2018-08" db="EMBL/GenBank/DDBJ databases">
        <title>Comparative analysis of Burkholderia isolates from Puerto Rico.</title>
        <authorList>
            <person name="Hall C."/>
            <person name="Sahl J."/>
            <person name="Wagner D."/>
        </authorList>
    </citation>
    <scope>NUCLEOTIDE SEQUENCE [LARGE SCALE GENOMIC DNA]</scope>
    <source>
        <strain evidence="2 3">Bp8964</strain>
    </source>
</reference>
<protein>
    <recommendedName>
        <fullName evidence="4">Lipoprotein</fullName>
    </recommendedName>
</protein>
<accession>A0AB74D7P4</accession>
<dbReference type="PROSITE" id="PS51257">
    <property type="entry name" value="PROKAR_LIPOPROTEIN"/>
    <property type="match status" value="1"/>
</dbReference>
<evidence type="ECO:0000256" key="1">
    <source>
        <dbReference type="SAM" id="MobiDB-lite"/>
    </source>
</evidence>
<sequence length="82" mass="8842">MFLRAISRWLGGGMLASALWLTLSGCDVLREPPVPDWPGPHAPYPFPHNVPHRAERATRPAQPSACGMHATTATAPRSPPHA</sequence>
<proteinExistence type="predicted"/>
<evidence type="ECO:0000313" key="3">
    <source>
        <dbReference type="Proteomes" id="UP000273734"/>
    </source>
</evidence>
<comment type="caution">
    <text evidence="2">The sequence shown here is derived from an EMBL/GenBank/DDBJ whole genome shotgun (WGS) entry which is preliminary data.</text>
</comment>
<evidence type="ECO:0008006" key="4">
    <source>
        <dbReference type="Google" id="ProtNLM"/>
    </source>
</evidence>